<name>A0A382LJW7_9ZZZZ</name>
<accession>A0A382LJW7</accession>
<organism evidence="1">
    <name type="scientific">marine metagenome</name>
    <dbReference type="NCBI Taxonomy" id="408172"/>
    <lineage>
        <taxon>unclassified sequences</taxon>
        <taxon>metagenomes</taxon>
        <taxon>ecological metagenomes</taxon>
    </lineage>
</organism>
<dbReference type="EMBL" id="UINC01087596">
    <property type="protein sequence ID" value="SVC37088.1"/>
    <property type="molecule type" value="Genomic_DNA"/>
</dbReference>
<protein>
    <submittedName>
        <fullName evidence="1">Uncharacterized protein</fullName>
    </submittedName>
</protein>
<gene>
    <name evidence="1" type="ORF">METZ01_LOCUS289942</name>
</gene>
<feature type="non-terminal residue" evidence="1">
    <location>
        <position position="165"/>
    </location>
</feature>
<evidence type="ECO:0000313" key="1">
    <source>
        <dbReference type="EMBL" id="SVC37088.1"/>
    </source>
</evidence>
<proteinExistence type="predicted"/>
<sequence length="165" mass="18123">MFKKMYNSLSMPVHLELLVHDDYVCLKIWEEITEDQYDTPPPVWADSEKSLTLDSTVSYMAFPGSAEGVYHSRLPVCRTTGPAIKGEDFIDNIPTNILGYSDYSAALTGKHFNLNSYSWIDLSDPSIASGEKSDGACWVIGVSHERFASSAINALAVSSATKAHP</sequence>
<reference evidence="1" key="1">
    <citation type="submission" date="2018-05" db="EMBL/GenBank/DDBJ databases">
        <authorList>
            <person name="Lanie J.A."/>
            <person name="Ng W.-L."/>
            <person name="Kazmierczak K.M."/>
            <person name="Andrzejewski T.M."/>
            <person name="Davidsen T.M."/>
            <person name="Wayne K.J."/>
            <person name="Tettelin H."/>
            <person name="Glass J.I."/>
            <person name="Rusch D."/>
            <person name="Podicherti R."/>
            <person name="Tsui H.-C.T."/>
            <person name="Winkler M.E."/>
        </authorList>
    </citation>
    <scope>NUCLEOTIDE SEQUENCE</scope>
</reference>
<dbReference type="AlphaFoldDB" id="A0A382LJW7"/>